<dbReference type="FunFam" id="3.40.190.290:FF:000001">
    <property type="entry name" value="Transcriptional regulator, LysR family"/>
    <property type="match status" value="1"/>
</dbReference>
<dbReference type="GO" id="GO:0043565">
    <property type="term" value="F:sequence-specific DNA binding"/>
    <property type="evidence" value="ECO:0007669"/>
    <property type="project" value="TreeGrafter"/>
</dbReference>
<sequence>MDNRAGEMEVFVAAAELGSFSAAGRRLKLSPSAVSKLVTRIEDRLGTRLLARSTRLVTLTPEGEVYLARARRILADITETEQIVASGGKVVPHGLLRVNATLGFGERYLLPLAPEFLSLYPEIELDISLTDGVISLIEERTDIAIRSGAMGDSSLKARKLKEVRRVIVASPAYIEKRGMPEKPQDLAQHNCLSFNFSRSLNEWPFRDPGSTEVYRFPITGNASVNSGMAMRRLCLTGLGLGRVGEFHIEPDIKAGLLVPVLEDYNAEDMEVIHAVYAGHEHLAARVRAFIDFLATRVGR</sequence>
<dbReference type="PROSITE" id="PS50931">
    <property type="entry name" value="HTH_LYSR"/>
    <property type="match status" value="1"/>
</dbReference>
<evidence type="ECO:0000259" key="8">
    <source>
        <dbReference type="PROSITE" id="PS50931"/>
    </source>
</evidence>
<dbReference type="Pfam" id="PF03466">
    <property type="entry name" value="LysR_substrate"/>
    <property type="match status" value="1"/>
</dbReference>
<evidence type="ECO:0000256" key="2">
    <source>
        <dbReference type="ARBA" id="ARBA00023015"/>
    </source>
</evidence>
<evidence type="ECO:0000313" key="9">
    <source>
        <dbReference type="EMBL" id="CUX15909.1"/>
    </source>
</evidence>
<evidence type="ECO:0000256" key="5">
    <source>
        <dbReference type="ARBA" id="ARBA00054626"/>
    </source>
</evidence>
<dbReference type="AlphaFoldDB" id="A0A1S7P4I7"/>
<keyword evidence="2" id="KW-0805">Transcription regulation</keyword>
<dbReference type="PANTHER" id="PTHR30537">
    <property type="entry name" value="HTH-TYPE TRANSCRIPTIONAL REGULATOR"/>
    <property type="match status" value="1"/>
</dbReference>
<keyword evidence="4" id="KW-0804">Transcription</keyword>
<dbReference type="Pfam" id="PF00126">
    <property type="entry name" value="HTH_1"/>
    <property type="match status" value="1"/>
</dbReference>
<name>A0A1S7P4I7_AGRTU</name>
<accession>A0A1S7P4I7</accession>
<dbReference type="SUPFAM" id="SSF46785">
    <property type="entry name" value="Winged helix' DNA-binding domain"/>
    <property type="match status" value="1"/>
</dbReference>
<evidence type="ECO:0000256" key="6">
    <source>
        <dbReference type="ARBA" id="ARBA00067332"/>
    </source>
</evidence>
<dbReference type="GO" id="GO:0003700">
    <property type="term" value="F:DNA-binding transcription factor activity"/>
    <property type="evidence" value="ECO:0007669"/>
    <property type="project" value="InterPro"/>
</dbReference>
<dbReference type="EMBL" id="FBWC01000008">
    <property type="protein sequence ID" value="CUX15909.1"/>
    <property type="molecule type" value="Genomic_DNA"/>
</dbReference>
<dbReference type="InterPro" id="IPR058163">
    <property type="entry name" value="LysR-type_TF_proteobact-type"/>
</dbReference>
<evidence type="ECO:0000256" key="3">
    <source>
        <dbReference type="ARBA" id="ARBA00023125"/>
    </source>
</evidence>
<keyword evidence="3" id="KW-0238">DNA-binding</keyword>
<comment type="similarity">
    <text evidence="1">Belongs to the LysR transcriptional regulatory family.</text>
</comment>
<dbReference type="InterPro" id="IPR005119">
    <property type="entry name" value="LysR_subst-bd"/>
</dbReference>
<dbReference type="Gene3D" id="3.40.190.290">
    <property type="match status" value="1"/>
</dbReference>
<gene>
    <name evidence="9" type="ORF">AGR4C_Cc160063</name>
</gene>
<dbReference type="PANTHER" id="PTHR30537:SF71">
    <property type="entry name" value="TRANSCRIPTIONAL REGULATORY PROTEIN"/>
    <property type="match status" value="1"/>
</dbReference>
<evidence type="ECO:0000256" key="4">
    <source>
        <dbReference type="ARBA" id="ARBA00023163"/>
    </source>
</evidence>
<dbReference type="SUPFAM" id="SSF53850">
    <property type="entry name" value="Periplasmic binding protein-like II"/>
    <property type="match status" value="1"/>
</dbReference>
<dbReference type="Proteomes" id="UP000191897">
    <property type="component" value="Unassembled WGS sequence"/>
</dbReference>
<dbReference type="GO" id="GO:0006351">
    <property type="term" value="P:DNA-templated transcription"/>
    <property type="evidence" value="ECO:0007669"/>
    <property type="project" value="TreeGrafter"/>
</dbReference>
<dbReference type="RefSeq" id="WP_080866419.1">
    <property type="nucleotide sequence ID" value="NZ_LT009730.1"/>
</dbReference>
<organism evidence="9 10">
    <name type="scientific">Agrobacterium tumefaciens str. Kerr 14</name>
    <dbReference type="NCBI Taxonomy" id="1183424"/>
    <lineage>
        <taxon>Bacteria</taxon>
        <taxon>Pseudomonadati</taxon>
        <taxon>Pseudomonadota</taxon>
        <taxon>Alphaproteobacteria</taxon>
        <taxon>Hyphomicrobiales</taxon>
        <taxon>Rhizobiaceae</taxon>
        <taxon>Rhizobium/Agrobacterium group</taxon>
        <taxon>Agrobacterium</taxon>
        <taxon>Agrobacterium tumefaciens complex</taxon>
    </lineage>
</organism>
<comment type="function">
    <text evidence="5">Transcriptional regulator of the ttuABCDE tartrate utilization operon.</text>
</comment>
<dbReference type="InterPro" id="IPR036390">
    <property type="entry name" value="WH_DNA-bd_sf"/>
</dbReference>
<dbReference type="FunFam" id="1.10.10.10:FF:000001">
    <property type="entry name" value="LysR family transcriptional regulator"/>
    <property type="match status" value="1"/>
</dbReference>
<evidence type="ECO:0000256" key="7">
    <source>
        <dbReference type="ARBA" id="ARBA00083243"/>
    </source>
</evidence>
<dbReference type="InterPro" id="IPR000847">
    <property type="entry name" value="LysR_HTH_N"/>
</dbReference>
<evidence type="ECO:0000313" key="10">
    <source>
        <dbReference type="Proteomes" id="UP000191897"/>
    </source>
</evidence>
<reference evidence="9 10" key="1">
    <citation type="submission" date="2016-01" db="EMBL/GenBank/DDBJ databases">
        <authorList>
            <person name="Oliw E.H."/>
        </authorList>
    </citation>
    <scope>NUCLEOTIDE SEQUENCE [LARGE SCALE GENOMIC DNA]</scope>
    <source>
        <strain evidence="9 10">Kerr 14</strain>
    </source>
</reference>
<dbReference type="Gene3D" id="1.10.10.10">
    <property type="entry name" value="Winged helix-like DNA-binding domain superfamily/Winged helix DNA-binding domain"/>
    <property type="match status" value="1"/>
</dbReference>
<evidence type="ECO:0000256" key="1">
    <source>
        <dbReference type="ARBA" id="ARBA00009437"/>
    </source>
</evidence>
<proteinExistence type="inferred from homology"/>
<dbReference type="GeneID" id="97365219"/>
<dbReference type="InterPro" id="IPR036388">
    <property type="entry name" value="WH-like_DNA-bd_sf"/>
</dbReference>
<feature type="domain" description="HTH lysR-type" evidence="8">
    <location>
        <begin position="1"/>
        <end position="60"/>
    </location>
</feature>
<protein>
    <recommendedName>
        <fullName evidence="6">HTH-type transcriptional regulator TtuA</fullName>
    </recommendedName>
    <alternativeName>
        <fullName evidence="7">Tartrate utilization transcriptional regulator</fullName>
    </alternativeName>
</protein>